<dbReference type="AlphaFoldDB" id="A0A4P6KZV4"/>
<evidence type="ECO:0000313" key="3">
    <source>
        <dbReference type="Proteomes" id="UP000290637"/>
    </source>
</evidence>
<sequence>MKILILWPSGIVEQSEGEPVVRRKVWHSFTEDMNRGDLFVHESTLRLLDYDYMEEVPDISAVSDELYDYYNRNFDYVIIRGSNYIRDDGPLRQWLPFFQRIEIPILAFGIGAQAPSMDSTIELHPDTVAALKEISAKSVHSIGVRGDHSKRLLNELGIDNVQTIGCPSIFRERNPHVRIRYLPQSHRNLSFTTHPYLGGLYTRDDRNSRAMQVRLIQKLRSSGYHLKYLTQGISAETKIVYKMDQESGINELKEIGWLEDDQGFTDDFIRNAVCFETGNEYYEYSRNSDMNFGTRLHGNITALAMGRPAVFVAYDSRTAELAEFFSIPVLFEDAVTEDFDVEKFLGEVSFSAFNRQFNARYNNFVNFLNDNKIGHRMTEAD</sequence>
<protein>
    <submittedName>
        <fullName evidence="2">Polysaccharide pyruvyl transferase family protein</fullName>
    </submittedName>
</protein>
<evidence type="ECO:0000259" key="1">
    <source>
        <dbReference type="Pfam" id="PF04230"/>
    </source>
</evidence>
<name>A0A4P6KZV4_9BURK</name>
<organism evidence="2 3">
    <name type="scientific">Pseudoduganella lutea</name>
    <dbReference type="NCBI Taxonomy" id="321985"/>
    <lineage>
        <taxon>Bacteria</taxon>
        <taxon>Pseudomonadati</taxon>
        <taxon>Pseudomonadota</taxon>
        <taxon>Betaproteobacteria</taxon>
        <taxon>Burkholderiales</taxon>
        <taxon>Oxalobacteraceae</taxon>
        <taxon>Telluria group</taxon>
        <taxon>Pseudoduganella</taxon>
    </lineage>
</organism>
<dbReference type="Proteomes" id="UP000290637">
    <property type="component" value="Chromosome"/>
</dbReference>
<dbReference type="InterPro" id="IPR007345">
    <property type="entry name" value="Polysacch_pyruvyl_Trfase"/>
</dbReference>
<dbReference type="KEGG" id="plue:EWM63_18945"/>
<feature type="domain" description="Polysaccharide pyruvyl transferase" evidence="1">
    <location>
        <begin position="34"/>
        <end position="316"/>
    </location>
</feature>
<keyword evidence="3" id="KW-1185">Reference proteome</keyword>
<dbReference type="EMBL" id="CP035913">
    <property type="protein sequence ID" value="QBE64809.1"/>
    <property type="molecule type" value="Genomic_DNA"/>
</dbReference>
<reference evidence="2 3" key="1">
    <citation type="submission" date="2019-02" db="EMBL/GenBank/DDBJ databases">
        <title>Draft Genome Sequences of Six Type Strains of the Genus Massilia.</title>
        <authorList>
            <person name="Miess H."/>
            <person name="Frediansyhah A."/>
            <person name="Gross H."/>
        </authorList>
    </citation>
    <scope>NUCLEOTIDE SEQUENCE [LARGE SCALE GENOMIC DNA]</scope>
    <source>
        <strain evidence="2 3">DSM 17473</strain>
    </source>
</reference>
<dbReference type="GO" id="GO:0016740">
    <property type="term" value="F:transferase activity"/>
    <property type="evidence" value="ECO:0007669"/>
    <property type="project" value="UniProtKB-KW"/>
</dbReference>
<keyword evidence="2" id="KW-0808">Transferase</keyword>
<accession>A0A4P6KZV4</accession>
<evidence type="ECO:0000313" key="2">
    <source>
        <dbReference type="EMBL" id="QBE64809.1"/>
    </source>
</evidence>
<dbReference type="Pfam" id="PF04230">
    <property type="entry name" value="PS_pyruv_trans"/>
    <property type="match status" value="1"/>
</dbReference>
<gene>
    <name evidence="2" type="ORF">EWM63_18945</name>
</gene>
<proteinExistence type="predicted"/>
<dbReference type="OrthoDB" id="9767435at2"/>